<comment type="caution">
    <text evidence="1">The sequence shown here is derived from an EMBL/GenBank/DDBJ whole genome shotgun (WGS) entry which is preliminary data.</text>
</comment>
<name>A0A225DJ97_9BACT</name>
<organism evidence="1 2">
    <name type="scientific">Fimbriiglobus ruber</name>
    <dbReference type="NCBI Taxonomy" id="1908690"/>
    <lineage>
        <taxon>Bacteria</taxon>
        <taxon>Pseudomonadati</taxon>
        <taxon>Planctomycetota</taxon>
        <taxon>Planctomycetia</taxon>
        <taxon>Gemmatales</taxon>
        <taxon>Gemmataceae</taxon>
        <taxon>Fimbriiglobus</taxon>
    </lineage>
</organism>
<evidence type="ECO:0000313" key="1">
    <source>
        <dbReference type="EMBL" id="OWK36465.1"/>
    </source>
</evidence>
<sequence length="552" mass="57469">MSAPAWSPELSAAWTRYAAALARLPGGAADADHLRREVLPAPGDAWQTARAVAAWARFRPHALLARRVRPERRGLLARRLLDRGRGPGDEWDVCDPVLMARLDHLAALAAEVDAVLATAAGRFPGVRLGRLGESVDPWPHTLSQTSQPAPDDWPGLRNLFLAALEGALPAARGAVAARLLAGADCATFLRTEGATPEARFCYRALLDCEPGLLPRLDPKTLEIAAVPAGAETLAVASDRPAGTVLGVERFAAPPDRPVLRVSSGAQWTGDADGSVMSPGSDPESVVAAAVRELWALSDAPVWRASLAPFADSLGAGLVPDPGQLCTLFDVAAAADAHVPADAVGPVLARLAAACGATLLDAVGYDPTADEVVTGVRAVPVFRNAEPAGAVVRVRSFGLVAGGQIVRPAEVAVSAGPRPPGFAEMEDLVARAPDPVRGETQGALAALRPAGLRGYLEPAAVDLFQLFWGRARLPWAATDAPAAAAFAAALANLLDERFGIKTFEPRNFFDHPDGWVTVPPGARVSSGRVIELQMPGLVDSAGGLRLPALATAE</sequence>
<dbReference type="Proteomes" id="UP000214646">
    <property type="component" value="Unassembled WGS sequence"/>
</dbReference>
<keyword evidence="2" id="KW-1185">Reference proteome</keyword>
<accession>A0A225DJ97</accession>
<proteinExistence type="predicted"/>
<evidence type="ECO:0000313" key="2">
    <source>
        <dbReference type="Proteomes" id="UP000214646"/>
    </source>
</evidence>
<dbReference type="EMBL" id="NIDE01000017">
    <property type="protein sequence ID" value="OWK36465.1"/>
    <property type="molecule type" value="Genomic_DNA"/>
</dbReference>
<gene>
    <name evidence="1" type="ORF">FRUB_09028</name>
</gene>
<dbReference type="AlphaFoldDB" id="A0A225DJ97"/>
<dbReference type="RefSeq" id="WP_088259462.1">
    <property type="nucleotide sequence ID" value="NZ_NIDE01000017.1"/>
</dbReference>
<reference evidence="2" key="1">
    <citation type="submission" date="2017-06" db="EMBL/GenBank/DDBJ databases">
        <title>Genome analysis of Fimbriiglobus ruber SP5, the first member of the order Planctomycetales with confirmed chitinolytic capability.</title>
        <authorList>
            <person name="Ravin N.V."/>
            <person name="Rakitin A.L."/>
            <person name="Ivanova A.A."/>
            <person name="Beletsky A.V."/>
            <person name="Kulichevskaya I.S."/>
            <person name="Mardanov A.V."/>
            <person name="Dedysh S.N."/>
        </authorList>
    </citation>
    <scope>NUCLEOTIDE SEQUENCE [LARGE SCALE GENOMIC DNA]</scope>
    <source>
        <strain evidence="2">SP5</strain>
    </source>
</reference>
<protein>
    <submittedName>
        <fullName evidence="1">Uncharacterized protein</fullName>
    </submittedName>
</protein>